<gene>
    <name evidence="1" type="ORF">PY091_05215</name>
</gene>
<organism evidence="1 2">
    <name type="scientific">Flagellimonas okinawensis</name>
    <dbReference type="NCBI Taxonomy" id="3031324"/>
    <lineage>
        <taxon>Bacteria</taxon>
        <taxon>Pseudomonadati</taxon>
        <taxon>Bacteroidota</taxon>
        <taxon>Flavobacteriia</taxon>
        <taxon>Flavobacteriales</taxon>
        <taxon>Flavobacteriaceae</taxon>
        <taxon>Flagellimonas</taxon>
    </lineage>
</organism>
<accession>A0ABT5XL48</accession>
<evidence type="ECO:0000313" key="1">
    <source>
        <dbReference type="EMBL" id="MDF0706606.1"/>
    </source>
</evidence>
<evidence type="ECO:0000313" key="2">
    <source>
        <dbReference type="Proteomes" id="UP001217083"/>
    </source>
</evidence>
<reference evidence="1 2" key="1">
    <citation type="submission" date="2023-03" db="EMBL/GenBank/DDBJ databases">
        <title>Muricauda XX sp. nov. and Muricauda XXX sp. nov., two novel species isolated from Okinawa Trough.</title>
        <authorList>
            <person name="Cao W."/>
            <person name="Deng X."/>
        </authorList>
    </citation>
    <scope>NUCLEOTIDE SEQUENCE [LARGE SCALE GENOMIC DNA]</scope>
    <source>
        <strain evidence="1 2">81s02</strain>
    </source>
</reference>
<name>A0ABT5XL48_9FLAO</name>
<protein>
    <submittedName>
        <fullName evidence="1">Uncharacterized protein</fullName>
    </submittedName>
</protein>
<sequence>MKKEDELKFLEELQASEEFYTPFYLIQESNGYGKLTRAAGKVALKYLEPKEEGSLLFRIKDVERLFLGWGMVVL</sequence>
<comment type="caution">
    <text evidence="1">The sequence shown here is derived from an EMBL/GenBank/DDBJ whole genome shotgun (WGS) entry which is preliminary data.</text>
</comment>
<dbReference type="Proteomes" id="UP001217083">
    <property type="component" value="Unassembled WGS sequence"/>
</dbReference>
<proteinExistence type="predicted"/>
<dbReference type="EMBL" id="JARFVA010000001">
    <property type="protein sequence ID" value="MDF0706606.1"/>
    <property type="molecule type" value="Genomic_DNA"/>
</dbReference>
<dbReference type="RefSeq" id="WP_275648639.1">
    <property type="nucleotide sequence ID" value="NZ_JARFVA010000001.1"/>
</dbReference>
<keyword evidence="2" id="KW-1185">Reference proteome</keyword>